<organism evidence="2 3">
    <name type="scientific">Photobacterium halotolerans</name>
    <dbReference type="NCBI Taxonomy" id="265726"/>
    <lineage>
        <taxon>Bacteria</taxon>
        <taxon>Pseudomonadati</taxon>
        <taxon>Pseudomonadota</taxon>
        <taxon>Gammaproteobacteria</taxon>
        <taxon>Vibrionales</taxon>
        <taxon>Vibrionaceae</taxon>
        <taxon>Photobacterium</taxon>
    </lineage>
</organism>
<protein>
    <recommendedName>
        <fullName evidence="4">DUF3429 domain-containing protein</fullName>
    </recommendedName>
</protein>
<reference evidence="2 3" key="1">
    <citation type="submission" date="2014-12" db="EMBL/GenBank/DDBJ databases">
        <title>Mercury Reductase activity and rhizosphere competence traits in the genome of root associated Photobacterium halotolerans MELD1.</title>
        <authorList>
            <person name="Mathew D.C."/>
            <person name="Huang C.-C."/>
        </authorList>
    </citation>
    <scope>NUCLEOTIDE SEQUENCE [LARGE SCALE GENOMIC DNA]</scope>
    <source>
        <strain evidence="2 3">MELD1</strain>
    </source>
</reference>
<accession>A0A0F5VEG3</accession>
<keyword evidence="1" id="KW-0812">Transmembrane</keyword>
<evidence type="ECO:0000313" key="2">
    <source>
        <dbReference type="EMBL" id="KKD00524.1"/>
    </source>
</evidence>
<keyword evidence="3" id="KW-1185">Reference proteome</keyword>
<gene>
    <name evidence="2" type="ORF">KY46_07845</name>
</gene>
<comment type="caution">
    <text evidence="2">The sequence shown here is derived from an EMBL/GenBank/DDBJ whole genome shotgun (WGS) entry which is preliminary data.</text>
</comment>
<evidence type="ECO:0008006" key="4">
    <source>
        <dbReference type="Google" id="ProtNLM"/>
    </source>
</evidence>
<dbReference type="PATRIC" id="fig|265726.11.peg.3638"/>
<dbReference type="EMBL" id="JWYV01000004">
    <property type="protein sequence ID" value="KKD00524.1"/>
    <property type="molecule type" value="Genomic_DNA"/>
</dbReference>
<dbReference type="STRING" id="265726.KY46_07845"/>
<dbReference type="InterPro" id="IPR021836">
    <property type="entry name" value="DUF3429"/>
</dbReference>
<feature type="transmembrane region" description="Helical" evidence="1">
    <location>
        <begin position="41"/>
        <end position="60"/>
    </location>
</feature>
<keyword evidence="1" id="KW-1133">Transmembrane helix</keyword>
<evidence type="ECO:0000256" key="1">
    <source>
        <dbReference type="SAM" id="Phobius"/>
    </source>
</evidence>
<dbReference type="RefSeq" id="WP_046220069.1">
    <property type="nucleotide sequence ID" value="NZ_JWYV01000004.1"/>
</dbReference>
<dbReference type="Pfam" id="PF11911">
    <property type="entry name" value="DUF3429"/>
    <property type="match status" value="1"/>
</dbReference>
<feature type="transmembrane region" description="Helical" evidence="1">
    <location>
        <begin position="12"/>
        <end position="35"/>
    </location>
</feature>
<dbReference type="PANTHER" id="PTHR15887:SF1">
    <property type="entry name" value="TRANSMEMBRANE PROTEIN 69"/>
    <property type="match status" value="1"/>
</dbReference>
<proteinExistence type="predicted"/>
<feature type="transmembrane region" description="Helical" evidence="1">
    <location>
        <begin position="72"/>
        <end position="89"/>
    </location>
</feature>
<name>A0A0F5VEG3_9GAMM</name>
<evidence type="ECO:0000313" key="3">
    <source>
        <dbReference type="Proteomes" id="UP000033633"/>
    </source>
</evidence>
<feature type="transmembrane region" description="Helical" evidence="1">
    <location>
        <begin position="95"/>
        <end position="111"/>
    </location>
</feature>
<dbReference type="PANTHER" id="PTHR15887">
    <property type="entry name" value="TRANSMEMBRANE PROTEIN 69"/>
    <property type="match status" value="1"/>
</dbReference>
<keyword evidence="1" id="KW-0472">Membrane</keyword>
<sequence>MQAPNTIMKELGYLGLIPFVVTALLAVADIPLFNLSGQQMFIAYSAVILSFLSGILWGNAIDHISHTLSRNALILSNLFVLLAWAAILQGHKHDLIAIALLALGYVAVWFAEKLIRQTEGEVNPKGYQTLRGRLTAGVIALHGLVMLS</sequence>
<dbReference type="Proteomes" id="UP000033633">
    <property type="component" value="Unassembled WGS sequence"/>
</dbReference>
<dbReference type="AlphaFoldDB" id="A0A0F5VEG3"/>